<proteinExistence type="predicted"/>
<dbReference type="Proteomes" id="UP000276133">
    <property type="component" value="Unassembled WGS sequence"/>
</dbReference>
<accession>A0A3M7PIB8</accession>
<keyword evidence="3" id="KW-1185">Reference proteome</keyword>
<protein>
    <submittedName>
        <fullName evidence="2">Uncharacterized protein</fullName>
    </submittedName>
</protein>
<dbReference type="EMBL" id="REGN01010778">
    <property type="protein sequence ID" value="RMZ98450.1"/>
    <property type="molecule type" value="Genomic_DNA"/>
</dbReference>
<feature type="region of interest" description="Disordered" evidence="1">
    <location>
        <begin position="1"/>
        <end position="21"/>
    </location>
</feature>
<name>A0A3M7PIB8_BRAPC</name>
<sequence>MPYPISPVFRTKKSNSTTESSGIVRTSSHLYAIDFMGIFVFSLICKARKKVASEVSSVSKYFLLEIKEILKLFTYRLAEINNQ</sequence>
<organism evidence="2 3">
    <name type="scientific">Brachionus plicatilis</name>
    <name type="common">Marine rotifer</name>
    <name type="synonym">Brachionus muelleri</name>
    <dbReference type="NCBI Taxonomy" id="10195"/>
    <lineage>
        <taxon>Eukaryota</taxon>
        <taxon>Metazoa</taxon>
        <taxon>Spiralia</taxon>
        <taxon>Gnathifera</taxon>
        <taxon>Rotifera</taxon>
        <taxon>Eurotatoria</taxon>
        <taxon>Monogononta</taxon>
        <taxon>Pseudotrocha</taxon>
        <taxon>Ploima</taxon>
        <taxon>Brachionidae</taxon>
        <taxon>Brachionus</taxon>
    </lineage>
</organism>
<evidence type="ECO:0000313" key="2">
    <source>
        <dbReference type="EMBL" id="RMZ98450.1"/>
    </source>
</evidence>
<dbReference type="AlphaFoldDB" id="A0A3M7PIB8"/>
<gene>
    <name evidence="2" type="ORF">BpHYR1_053621</name>
</gene>
<reference evidence="2 3" key="1">
    <citation type="journal article" date="2018" name="Sci. Rep.">
        <title>Genomic signatures of local adaptation to the degree of environmental predictability in rotifers.</title>
        <authorList>
            <person name="Franch-Gras L."/>
            <person name="Hahn C."/>
            <person name="Garcia-Roger E.M."/>
            <person name="Carmona M.J."/>
            <person name="Serra M."/>
            <person name="Gomez A."/>
        </authorList>
    </citation>
    <scope>NUCLEOTIDE SEQUENCE [LARGE SCALE GENOMIC DNA]</scope>
    <source>
        <strain evidence="2">HYR1</strain>
    </source>
</reference>
<evidence type="ECO:0000256" key="1">
    <source>
        <dbReference type="SAM" id="MobiDB-lite"/>
    </source>
</evidence>
<evidence type="ECO:0000313" key="3">
    <source>
        <dbReference type="Proteomes" id="UP000276133"/>
    </source>
</evidence>
<comment type="caution">
    <text evidence="2">The sequence shown here is derived from an EMBL/GenBank/DDBJ whole genome shotgun (WGS) entry which is preliminary data.</text>
</comment>